<evidence type="ECO:0000313" key="1">
    <source>
        <dbReference type="EMBL" id="APB32059.1"/>
    </source>
</evidence>
<dbReference type="STRING" id="519472.BHY08_09705"/>
<reference evidence="1 2" key="1">
    <citation type="submission" date="2016-09" db="EMBL/GenBank/DDBJ databases">
        <title>Vagococcus teuberi sp. nov., isolated from the Malian artisanal sour milk fene.</title>
        <authorList>
            <person name="Wullschleger S."/>
            <person name="Seifert C."/>
            <person name="Baumgartner S."/>
            <person name="Lacroix C."/>
            <person name="Bonfoh B."/>
            <person name="Stevens M.J."/>
            <person name="Meile L."/>
        </authorList>
    </citation>
    <scope>NUCLEOTIDE SEQUENCE [LARGE SCALE GENOMIC DNA]</scope>
    <source>
        <strain evidence="1 2">DSM 21459</strain>
    </source>
</reference>
<name>A0A1J0A810_9ENTE</name>
<organism evidence="1 2">
    <name type="scientific">Vagococcus teuberi</name>
    <dbReference type="NCBI Taxonomy" id="519472"/>
    <lineage>
        <taxon>Bacteria</taxon>
        <taxon>Bacillati</taxon>
        <taxon>Bacillota</taxon>
        <taxon>Bacilli</taxon>
        <taxon>Lactobacillales</taxon>
        <taxon>Enterococcaceae</taxon>
        <taxon>Vagococcus</taxon>
    </lineage>
</organism>
<evidence type="ECO:0000313" key="2">
    <source>
        <dbReference type="Proteomes" id="UP000191200"/>
    </source>
</evidence>
<sequence length="101" mass="11695">MKQYQKRVYENKVKHGFNVANVETEFLLLYGEVSEAFNAFKKNENIGEELADVAIYLLGISEILGVDLETEMLKKMDINENRVYKSNGTKYLIKEPNELDD</sequence>
<dbReference type="Proteomes" id="UP000191200">
    <property type="component" value="Chromosome"/>
</dbReference>
<dbReference type="Gene3D" id="1.10.287.1080">
    <property type="entry name" value="MazG-like"/>
    <property type="match status" value="1"/>
</dbReference>
<keyword evidence="2" id="KW-1185">Reference proteome</keyword>
<accession>A0A1J0A810</accession>
<gene>
    <name evidence="1" type="ORF">BHY08_09705</name>
</gene>
<dbReference type="KEGG" id="vte:BHY08_09705"/>
<dbReference type="AlphaFoldDB" id="A0A1J0A810"/>
<dbReference type="OrthoDB" id="3694202at2"/>
<dbReference type="RefSeq" id="WP_071457667.1">
    <property type="nucleotide sequence ID" value="NZ_CP017267.1"/>
</dbReference>
<dbReference type="SUPFAM" id="SSF101386">
    <property type="entry name" value="all-alpha NTP pyrophosphatases"/>
    <property type="match status" value="1"/>
</dbReference>
<evidence type="ECO:0008006" key="3">
    <source>
        <dbReference type="Google" id="ProtNLM"/>
    </source>
</evidence>
<dbReference type="EMBL" id="CP017267">
    <property type="protein sequence ID" value="APB32059.1"/>
    <property type="molecule type" value="Genomic_DNA"/>
</dbReference>
<proteinExistence type="predicted"/>
<protein>
    <recommendedName>
        <fullName evidence="3">NTP pyrophosphohydrolase MazG putative catalytic core domain-containing protein</fullName>
    </recommendedName>
</protein>